<dbReference type="AlphaFoldDB" id="A0A803PPU2"/>
<accession>A0A803PPU2</accession>
<dbReference type="InterPro" id="IPR057670">
    <property type="entry name" value="SH3_retrovirus"/>
</dbReference>
<reference evidence="2" key="2">
    <citation type="submission" date="2021-03" db="UniProtKB">
        <authorList>
            <consortium name="EnsemblPlants"/>
        </authorList>
    </citation>
    <scope>IDENTIFICATION</scope>
</reference>
<name>A0A803PPU2_CANSA</name>
<evidence type="ECO:0000259" key="1">
    <source>
        <dbReference type="PROSITE" id="PS50994"/>
    </source>
</evidence>
<dbReference type="PANTHER" id="PTHR42648">
    <property type="entry name" value="TRANSPOSASE, PUTATIVE-RELATED"/>
    <property type="match status" value="1"/>
</dbReference>
<dbReference type="Gramene" id="evm.model.05.285">
    <property type="protein sequence ID" value="cds.evm.model.05.285"/>
    <property type="gene ID" value="evm.TU.05.285"/>
</dbReference>
<dbReference type="InterPro" id="IPR039537">
    <property type="entry name" value="Retrotran_Ty1/copia-like"/>
</dbReference>
<evidence type="ECO:0000313" key="3">
    <source>
        <dbReference type="Proteomes" id="UP000596661"/>
    </source>
</evidence>
<dbReference type="PANTHER" id="PTHR42648:SF26">
    <property type="entry name" value="INTEGRASE CATALYTIC DOMAIN-CONTAINING PROTEIN"/>
    <property type="match status" value="1"/>
</dbReference>
<dbReference type="InterPro" id="IPR036397">
    <property type="entry name" value="RNaseH_sf"/>
</dbReference>
<keyword evidence="3" id="KW-1185">Reference proteome</keyword>
<dbReference type="InterPro" id="IPR001584">
    <property type="entry name" value="Integrase_cat-core"/>
</dbReference>
<dbReference type="Proteomes" id="UP000596661">
    <property type="component" value="Chromosome 5"/>
</dbReference>
<dbReference type="SUPFAM" id="SSF53098">
    <property type="entry name" value="Ribonuclease H-like"/>
    <property type="match status" value="1"/>
</dbReference>
<evidence type="ECO:0000313" key="2">
    <source>
        <dbReference type="EnsemblPlants" id="cds.evm.model.05.285"/>
    </source>
</evidence>
<proteinExistence type="predicted"/>
<organism evidence="2 3">
    <name type="scientific">Cannabis sativa</name>
    <name type="common">Hemp</name>
    <name type="synonym">Marijuana</name>
    <dbReference type="NCBI Taxonomy" id="3483"/>
    <lineage>
        <taxon>Eukaryota</taxon>
        <taxon>Viridiplantae</taxon>
        <taxon>Streptophyta</taxon>
        <taxon>Embryophyta</taxon>
        <taxon>Tracheophyta</taxon>
        <taxon>Spermatophyta</taxon>
        <taxon>Magnoliopsida</taxon>
        <taxon>eudicotyledons</taxon>
        <taxon>Gunneridae</taxon>
        <taxon>Pentapetalae</taxon>
        <taxon>rosids</taxon>
        <taxon>fabids</taxon>
        <taxon>Rosales</taxon>
        <taxon>Cannabaceae</taxon>
        <taxon>Cannabis</taxon>
    </lineage>
</organism>
<feature type="domain" description="Integrase catalytic" evidence="1">
    <location>
        <begin position="1"/>
        <end position="80"/>
    </location>
</feature>
<protein>
    <recommendedName>
        <fullName evidence="1">Integrase catalytic domain-containing protein</fullName>
    </recommendedName>
</protein>
<dbReference type="GO" id="GO:0003676">
    <property type="term" value="F:nucleic acid binding"/>
    <property type="evidence" value="ECO:0007669"/>
    <property type="project" value="InterPro"/>
</dbReference>
<dbReference type="Pfam" id="PF25597">
    <property type="entry name" value="SH3_retrovirus"/>
    <property type="match status" value="1"/>
</dbReference>
<dbReference type="PROSITE" id="PS50994">
    <property type="entry name" value="INTEGRASE"/>
    <property type="match status" value="1"/>
</dbReference>
<dbReference type="EnsemblPlants" id="evm.model.05.285">
    <property type="protein sequence ID" value="cds.evm.model.05.285"/>
    <property type="gene ID" value="evm.TU.05.285"/>
</dbReference>
<sequence>MLQKLGILFRHPCPHIHQQQGRVERKHRHVTEMGLTMLAQAKMPLNFWWDSFVSAVYLINRLPTLVNAYKSPFESLYNSILEYNFLKTFGYACFPFLRPYNQHKFQFKTSKCVFLGYSPFHKGYRCLHSSGRIYIARNVNFNEHEFPYSTLFSSKPTVSSYNNNLAPAYVIPSILDYIDLPNIQFGSISHSIAYSPPDIPHISSSFSNIDPILDENHLSQSPIDNLASNSSSSSSETILYAVHIPVLPPPLPQGHPMQTKSKSGVYKPKVYLVAASKQKLYEEPKIVKQTLSLPHWKKVMDTKNVALKRKKTWILVPPTLDMNILSNKWVYRTKYNKDGSLDKFKESEEWLKRMDKNVRSIKPIMESTYGKENAVKWTVYWRTFFIAIAELFGYNNGEEWMVALFIFKKK</sequence>
<dbReference type="Gene3D" id="3.30.420.10">
    <property type="entry name" value="Ribonuclease H-like superfamily/Ribonuclease H"/>
    <property type="match status" value="1"/>
</dbReference>
<dbReference type="OMA" id="TILYAVH"/>
<dbReference type="EMBL" id="UZAU01000409">
    <property type="status" value="NOT_ANNOTATED_CDS"/>
    <property type="molecule type" value="Genomic_DNA"/>
</dbReference>
<dbReference type="InterPro" id="IPR012337">
    <property type="entry name" value="RNaseH-like_sf"/>
</dbReference>
<dbReference type="GO" id="GO:0015074">
    <property type="term" value="P:DNA integration"/>
    <property type="evidence" value="ECO:0007669"/>
    <property type="project" value="InterPro"/>
</dbReference>
<reference evidence="2" key="1">
    <citation type="submission" date="2018-11" db="EMBL/GenBank/DDBJ databases">
        <authorList>
            <person name="Grassa J C."/>
        </authorList>
    </citation>
    <scope>NUCLEOTIDE SEQUENCE [LARGE SCALE GENOMIC DNA]</scope>
</reference>